<reference evidence="3" key="1">
    <citation type="submission" date="2023-06" db="EMBL/GenBank/DDBJ databases">
        <title>MT1 and MT2 Draft Genomes of Novel Species.</title>
        <authorList>
            <person name="Venkateswaran K."/>
        </authorList>
    </citation>
    <scope>NUCLEOTIDE SEQUENCE</scope>
    <source>
        <strain evidence="3">F6_8S_P_1B</strain>
    </source>
</reference>
<evidence type="ECO:0000256" key="1">
    <source>
        <dbReference type="SAM" id="MobiDB-lite"/>
    </source>
</evidence>
<evidence type="ECO:0000313" key="4">
    <source>
        <dbReference type="Proteomes" id="UP001174208"/>
    </source>
</evidence>
<feature type="chain" id="PRO_5045172982" evidence="2">
    <location>
        <begin position="28"/>
        <end position="335"/>
    </location>
</feature>
<evidence type="ECO:0000313" key="3">
    <source>
        <dbReference type="EMBL" id="MDN4615523.1"/>
    </source>
</evidence>
<name>A0ABT8KEU5_9MICO</name>
<gene>
    <name evidence="3" type="ORF">P5G50_13815</name>
</gene>
<keyword evidence="2" id="KW-0732">Signal</keyword>
<sequence length="335" mass="32822">MQRPIAILATVGTVLALFVSGGTVASAAVRTQGGVGCGPVVTTIKNVRSAGTAIQSPSGPNWSVAGRGPGTLTLSKSVAVGNSISGATGISGAVASANVGFNVTATFTTATGYSVSVPSGQTRVLRADELFSVKKFDWTTKQSCNTTGLRTASGARLSLPATAVILAITAGLLLSGCTPNGSDAAFSRDPAVDTLPTVGISDGLLTKLPRDLQSHVVASAVGDAAEFAVALHAGECAIAASSNGEAAAAKTSAPSAAGDPVSSPPWAGARNTLGPTSSVDAVVGDTTFTLFCGPKGAGVRIQPGAITSRTGAISTAPESTDGHQNFVVGPSADGS</sequence>
<feature type="region of interest" description="Disordered" evidence="1">
    <location>
        <begin position="311"/>
        <end position="335"/>
    </location>
</feature>
<comment type="caution">
    <text evidence="3">The sequence shown here is derived from an EMBL/GenBank/DDBJ whole genome shotgun (WGS) entry which is preliminary data.</text>
</comment>
<evidence type="ECO:0000256" key="2">
    <source>
        <dbReference type="SAM" id="SignalP"/>
    </source>
</evidence>
<dbReference type="EMBL" id="JAROCF010000001">
    <property type="protein sequence ID" value="MDN4615523.1"/>
    <property type="molecule type" value="Genomic_DNA"/>
</dbReference>
<accession>A0ABT8KEU5</accession>
<protein>
    <submittedName>
        <fullName evidence="3">Uncharacterized protein</fullName>
    </submittedName>
</protein>
<dbReference type="RefSeq" id="WP_301230615.1">
    <property type="nucleotide sequence ID" value="NZ_JAROCF010000001.1"/>
</dbReference>
<dbReference type="Proteomes" id="UP001174208">
    <property type="component" value="Unassembled WGS sequence"/>
</dbReference>
<organism evidence="3 4">
    <name type="scientific">Leifsonia williamsii</name>
    <dbReference type="NCBI Taxonomy" id="3035919"/>
    <lineage>
        <taxon>Bacteria</taxon>
        <taxon>Bacillati</taxon>
        <taxon>Actinomycetota</taxon>
        <taxon>Actinomycetes</taxon>
        <taxon>Micrococcales</taxon>
        <taxon>Microbacteriaceae</taxon>
        <taxon>Leifsonia</taxon>
    </lineage>
</organism>
<feature type="signal peptide" evidence="2">
    <location>
        <begin position="1"/>
        <end position="27"/>
    </location>
</feature>
<feature type="region of interest" description="Disordered" evidence="1">
    <location>
        <begin position="250"/>
        <end position="272"/>
    </location>
</feature>
<keyword evidence="4" id="KW-1185">Reference proteome</keyword>
<proteinExistence type="predicted"/>